<dbReference type="InterPro" id="IPR050071">
    <property type="entry name" value="Dehydroquinate_synthase"/>
</dbReference>
<sequence>MQQIQVQLGDRSYPIYIGQDLMNDSELFARYLTNKKALIVSNDTIAPLYLQKIQQAMSACARVETVILPDGEKFKDLQHLDYIFTELLEHNFARDSVLVALGGGVVGDMTGFAAACYQRGIDFIQVPTTLLSQVDSSVGGKTAVNHPLGKNMIGAFYQPKSVIIDTLCLQTLPANEFAAGMAEVIKYGIIWDAEFFLWLEENVNPLKSLQTDALNYAIAKCCQIKADVVAQDETEQGVRALLNLGHTFGHAIEAEMGYGVWLHGEAVAAGTVLAAKTACKLNLLDDLSVERICRLMLAFDLPITAPESMDFEQFIKHMRRDKKVLGGKIRLVLPTGIGQADVFSDVGEDLLNQVISCE</sequence>
<feature type="domain" description="3-dehydroquinate synthase N-terminal" evidence="19">
    <location>
        <begin position="66"/>
        <end position="178"/>
    </location>
</feature>
<keyword evidence="16 18" id="KW-0456">Lyase</keyword>
<dbReference type="Gene3D" id="1.20.1090.10">
    <property type="entry name" value="Dehydroquinate synthase-like - alpha domain"/>
    <property type="match status" value="1"/>
</dbReference>
<evidence type="ECO:0000256" key="2">
    <source>
        <dbReference type="ARBA" id="ARBA00001911"/>
    </source>
</evidence>
<keyword evidence="22" id="KW-1185">Reference proteome</keyword>
<comment type="similarity">
    <text evidence="6 18">Belongs to the sugar phosphate cyclases superfamily. Dehydroquinate synthase family.</text>
</comment>
<dbReference type="PIRSF" id="PIRSF001455">
    <property type="entry name" value="DHQ_synth"/>
    <property type="match status" value="1"/>
</dbReference>
<dbReference type="PANTHER" id="PTHR43622">
    <property type="entry name" value="3-DEHYDROQUINATE SYNTHASE"/>
    <property type="match status" value="1"/>
</dbReference>
<evidence type="ECO:0000259" key="20">
    <source>
        <dbReference type="Pfam" id="PF24621"/>
    </source>
</evidence>
<evidence type="ECO:0000256" key="11">
    <source>
        <dbReference type="ARBA" id="ARBA00022723"/>
    </source>
</evidence>
<evidence type="ECO:0000256" key="5">
    <source>
        <dbReference type="ARBA" id="ARBA00004661"/>
    </source>
</evidence>
<keyword evidence="14 18" id="KW-0520">NAD</keyword>
<dbReference type="InterPro" id="IPR030963">
    <property type="entry name" value="DHQ_synth_fam"/>
</dbReference>
<feature type="binding site" evidence="18">
    <location>
        <begin position="104"/>
        <end position="108"/>
    </location>
    <ligand>
        <name>NAD(+)</name>
        <dbReference type="ChEBI" id="CHEBI:57540"/>
    </ligand>
</feature>
<accession>A0ABV0FUF1</accession>
<organism evidence="21 22">
    <name type="scientific">Shewanella vesiculosa</name>
    <dbReference type="NCBI Taxonomy" id="518738"/>
    <lineage>
        <taxon>Bacteria</taxon>
        <taxon>Pseudomonadati</taxon>
        <taxon>Pseudomonadota</taxon>
        <taxon>Gammaproteobacteria</taxon>
        <taxon>Alteromonadales</taxon>
        <taxon>Shewanellaceae</taxon>
        <taxon>Shewanella</taxon>
    </lineage>
</organism>
<evidence type="ECO:0000256" key="4">
    <source>
        <dbReference type="ARBA" id="ARBA00004496"/>
    </source>
</evidence>
<proteinExistence type="inferred from homology"/>
<keyword evidence="15 18" id="KW-0057">Aromatic amino acid biosynthesis</keyword>
<keyword evidence="13 18" id="KW-0862">Zinc</keyword>
<dbReference type="InterPro" id="IPR030960">
    <property type="entry name" value="DHQS/DOIS_N"/>
</dbReference>
<evidence type="ECO:0000259" key="19">
    <source>
        <dbReference type="Pfam" id="PF01761"/>
    </source>
</evidence>
<feature type="binding site" evidence="18">
    <location>
        <position position="246"/>
    </location>
    <ligand>
        <name>Zn(2+)</name>
        <dbReference type="ChEBI" id="CHEBI:29105"/>
    </ligand>
</feature>
<dbReference type="EMBL" id="JBDPZN010000005">
    <property type="protein sequence ID" value="MEO3683257.1"/>
    <property type="molecule type" value="Genomic_DNA"/>
</dbReference>
<name>A0ABV0FUF1_9GAMM</name>
<protein>
    <recommendedName>
        <fullName evidence="8 18">3-dehydroquinate synthase</fullName>
        <shortName evidence="18">DHQS</shortName>
        <ecNumber evidence="7 18">4.2.3.4</ecNumber>
    </recommendedName>
</protein>
<dbReference type="Proteomes" id="UP001477278">
    <property type="component" value="Unassembled WGS sequence"/>
</dbReference>
<dbReference type="HAMAP" id="MF_00110">
    <property type="entry name" value="DHQ_synthase"/>
    <property type="match status" value="1"/>
</dbReference>
<evidence type="ECO:0000256" key="3">
    <source>
        <dbReference type="ARBA" id="ARBA00003485"/>
    </source>
</evidence>
<evidence type="ECO:0000313" key="21">
    <source>
        <dbReference type="EMBL" id="MEO3683257.1"/>
    </source>
</evidence>
<evidence type="ECO:0000313" key="22">
    <source>
        <dbReference type="Proteomes" id="UP001477278"/>
    </source>
</evidence>
<evidence type="ECO:0000256" key="12">
    <source>
        <dbReference type="ARBA" id="ARBA00022741"/>
    </source>
</evidence>
<dbReference type="CDD" id="cd08195">
    <property type="entry name" value="DHQS"/>
    <property type="match status" value="1"/>
</dbReference>
<dbReference type="EC" id="4.2.3.4" evidence="7 18"/>
<comment type="caution">
    <text evidence="21">The sequence shown here is derived from an EMBL/GenBank/DDBJ whole genome shotgun (WGS) entry which is preliminary data.</text>
</comment>
<comment type="cofactor">
    <cofactor evidence="2 18">
        <name>NAD(+)</name>
        <dbReference type="ChEBI" id="CHEBI:57540"/>
    </cofactor>
</comment>
<evidence type="ECO:0000256" key="17">
    <source>
        <dbReference type="ARBA" id="ARBA00023285"/>
    </source>
</evidence>
<feature type="binding site" evidence="18">
    <location>
        <position position="183"/>
    </location>
    <ligand>
        <name>Zn(2+)</name>
        <dbReference type="ChEBI" id="CHEBI:29105"/>
    </ligand>
</feature>
<keyword evidence="10 18" id="KW-0028">Amino-acid biosynthesis</keyword>
<evidence type="ECO:0000256" key="1">
    <source>
        <dbReference type="ARBA" id="ARBA00001393"/>
    </source>
</evidence>
<evidence type="ECO:0000256" key="16">
    <source>
        <dbReference type="ARBA" id="ARBA00023239"/>
    </source>
</evidence>
<evidence type="ECO:0000256" key="14">
    <source>
        <dbReference type="ARBA" id="ARBA00023027"/>
    </source>
</evidence>
<feature type="binding site" evidence="18">
    <location>
        <begin position="168"/>
        <end position="171"/>
    </location>
    <ligand>
        <name>NAD(+)</name>
        <dbReference type="ChEBI" id="CHEBI:57540"/>
    </ligand>
</feature>
<reference evidence="21 22" key="1">
    <citation type="submission" date="2024-05" db="EMBL/GenBank/DDBJ databases">
        <title>Genome sequencing of Marine Estuary Bacteria, Shewanella vesiculosa and S. baltica, and Pseudomonas syringae.</title>
        <authorList>
            <person name="Gurung A."/>
            <person name="Maclea K.S."/>
        </authorList>
    </citation>
    <scope>NUCLEOTIDE SEQUENCE [LARGE SCALE GENOMIC DNA]</scope>
    <source>
        <strain evidence="21 22">1A</strain>
    </source>
</reference>
<dbReference type="RefSeq" id="WP_347690416.1">
    <property type="nucleotide sequence ID" value="NZ_JBDPZN010000005.1"/>
</dbReference>
<comment type="subcellular location">
    <subcellularLocation>
        <location evidence="4 18">Cytoplasm</location>
    </subcellularLocation>
</comment>
<keyword evidence="12 18" id="KW-0547">Nucleotide-binding</keyword>
<gene>
    <name evidence="18 21" type="primary">aroB</name>
    <name evidence="21" type="ORF">ABHN84_13275</name>
</gene>
<keyword evidence="17 18" id="KW-0170">Cobalt</keyword>
<keyword evidence="9 18" id="KW-0963">Cytoplasm</keyword>
<feature type="binding site" evidence="18">
    <location>
        <position position="141"/>
    </location>
    <ligand>
        <name>NAD(+)</name>
        <dbReference type="ChEBI" id="CHEBI:57540"/>
    </ligand>
</feature>
<evidence type="ECO:0000256" key="8">
    <source>
        <dbReference type="ARBA" id="ARBA00017684"/>
    </source>
</evidence>
<feature type="binding site" evidence="18">
    <location>
        <begin position="70"/>
        <end position="75"/>
    </location>
    <ligand>
        <name>NAD(+)</name>
        <dbReference type="ChEBI" id="CHEBI:57540"/>
    </ligand>
</feature>
<dbReference type="GO" id="GO:0003856">
    <property type="term" value="F:3-dehydroquinate synthase activity"/>
    <property type="evidence" value="ECO:0007669"/>
    <property type="project" value="UniProtKB-EC"/>
</dbReference>
<dbReference type="Pfam" id="PF24621">
    <property type="entry name" value="DHQS_C"/>
    <property type="match status" value="1"/>
</dbReference>
<dbReference type="NCBIfam" id="TIGR01357">
    <property type="entry name" value="aroB"/>
    <property type="match status" value="1"/>
</dbReference>
<evidence type="ECO:0000256" key="6">
    <source>
        <dbReference type="ARBA" id="ARBA00005412"/>
    </source>
</evidence>
<evidence type="ECO:0000256" key="9">
    <source>
        <dbReference type="ARBA" id="ARBA00022490"/>
    </source>
</evidence>
<feature type="binding site" evidence="18">
    <location>
        <begin position="128"/>
        <end position="129"/>
    </location>
    <ligand>
        <name>NAD(+)</name>
        <dbReference type="ChEBI" id="CHEBI:57540"/>
    </ligand>
</feature>
<evidence type="ECO:0000256" key="13">
    <source>
        <dbReference type="ARBA" id="ARBA00022833"/>
    </source>
</evidence>
<comment type="cofactor">
    <cofactor evidence="18">
        <name>Co(2+)</name>
        <dbReference type="ChEBI" id="CHEBI:48828"/>
    </cofactor>
    <cofactor evidence="18">
        <name>Zn(2+)</name>
        <dbReference type="ChEBI" id="CHEBI:29105"/>
    </cofactor>
    <text evidence="18">Binds 1 divalent metal cation per subunit. Can use either Co(2+) or Zn(2+).</text>
</comment>
<evidence type="ECO:0000256" key="7">
    <source>
        <dbReference type="ARBA" id="ARBA00013031"/>
    </source>
</evidence>
<dbReference type="Pfam" id="PF01761">
    <property type="entry name" value="DHQ_synthase"/>
    <property type="match status" value="1"/>
</dbReference>
<keyword evidence="11 18" id="KW-0479">Metal-binding</keyword>
<evidence type="ECO:0000256" key="10">
    <source>
        <dbReference type="ARBA" id="ARBA00022605"/>
    </source>
</evidence>
<comment type="function">
    <text evidence="3 18">Catalyzes the conversion of 3-deoxy-D-arabino-heptulosonate 7-phosphate (DAHP) to dehydroquinate (DHQ).</text>
</comment>
<dbReference type="InterPro" id="IPR016037">
    <property type="entry name" value="DHQ_synth_AroB"/>
</dbReference>
<feature type="binding site" evidence="18">
    <location>
        <position position="263"/>
    </location>
    <ligand>
        <name>Zn(2+)</name>
        <dbReference type="ChEBI" id="CHEBI:29105"/>
    </ligand>
</feature>
<dbReference type="SUPFAM" id="SSF56796">
    <property type="entry name" value="Dehydroquinate synthase-like"/>
    <property type="match status" value="1"/>
</dbReference>
<feature type="domain" description="3-dehydroquinate synthase C-terminal" evidence="20">
    <location>
        <begin position="180"/>
        <end position="324"/>
    </location>
</feature>
<comment type="pathway">
    <text evidence="5 18">Metabolic intermediate biosynthesis; chorismate biosynthesis; chorismate from D-erythrose 4-phosphate and phosphoenolpyruvate: step 2/7.</text>
</comment>
<dbReference type="InterPro" id="IPR056179">
    <property type="entry name" value="DHQS_C"/>
</dbReference>
<dbReference type="Gene3D" id="3.40.50.1970">
    <property type="match status" value="1"/>
</dbReference>
<evidence type="ECO:0000256" key="15">
    <source>
        <dbReference type="ARBA" id="ARBA00023141"/>
    </source>
</evidence>
<evidence type="ECO:0000256" key="18">
    <source>
        <dbReference type="HAMAP-Rule" id="MF_00110"/>
    </source>
</evidence>
<comment type="catalytic activity">
    <reaction evidence="1 18">
        <text>7-phospho-2-dehydro-3-deoxy-D-arabino-heptonate = 3-dehydroquinate + phosphate</text>
        <dbReference type="Rhea" id="RHEA:21968"/>
        <dbReference type="ChEBI" id="CHEBI:32364"/>
        <dbReference type="ChEBI" id="CHEBI:43474"/>
        <dbReference type="ChEBI" id="CHEBI:58394"/>
        <dbReference type="EC" id="4.2.3.4"/>
    </reaction>
</comment>
<feature type="binding site" evidence="18">
    <location>
        <position position="150"/>
    </location>
    <ligand>
        <name>NAD(+)</name>
        <dbReference type="ChEBI" id="CHEBI:57540"/>
    </ligand>
</feature>
<dbReference type="PANTHER" id="PTHR43622:SF7">
    <property type="entry name" value="3-DEHYDROQUINATE SYNTHASE, CHLOROPLASTIC"/>
    <property type="match status" value="1"/>
</dbReference>